<keyword evidence="4" id="KW-0699">rRNA-binding</keyword>
<reference evidence="8 9" key="1">
    <citation type="journal article" date="2016" name="Nat. Commun.">
        <title>Thousands of microbial genomes shed light on interconnected biogeochemical processes in an aquifer system.</title>
        <authorList>
            <person name="Anantharaman K."/>
            <person name="Brown C.T."/>
            <person name="Hug L.A."/>
            <person name="Sharon I."/>
            <person name="Castelle C.J."/>
            <person name="Probst A.J."/>
            <person name="Thomas B.C."/>
            <person name="Singh A."/>
            <person name="Wilkins M.J."/>
            <person name="Karaoz U."/>
            <person name="Brodie E.L."/>
            <person name="Williams K.H."/>
            <person name="Hubbard S.S."/>
            <person name="Banfield J.F."/>
        </authorList>
    </citation>
    <scope>NUCLEOTIDE SEQUENCE [LARGE SCALE GENOMIC DNA]</scope>
</reference>
<dbReference type="AlphaFoldDB" id="A0A1G2NA19"/>
<feature type="domain" description="Large ribosomal subunit protein uL15/eL18" evidence="7">
    <location>
        <begin position="75"/>
        <end position="146"/>
    </location>
</feature>
<dbReference type="InterPro" id="IPR021131">
    <property type="entry name" value="Ribosomal_uL15/eL18"/>
</dbReference>
<dbReference type="InterPro" id="IPR030878">
    <property type="entry name" value="Ribosomal_uL15"/>
</dbReference>
<dbReference type="Gene3D" id="3.100.10.10">
    <property type="match status" value="1"/>
</dbReference>
<dbReference type="Pfam" id="PF00828">
    <property type="entry name" value="Ribosomal_L27A"/>
    <property type="match status" value="1"/>
</dbReference>
<comment type="similarity">
    <text evidence="1 4 5">Belongs to the universal ribosomal protein uL15 family.</text>
</comment>
<keyword evidence="3 4" id="KW-0687">Ribonucleoprotein</keyword>
<dbReference type="GO" id="GO:0006412">
    <property type="term" value="P:translation"/>
    <property type="evidence" value="ECO:0007669"/>
    <property type="project" value="UniProtKB-UniRule"/>
</dbReference>
<dbReference type="InterPro" id="IPR005749">
    <property type="entry name" value="Ribosomal_uL15_bac-type"/>
</dbReference>
<dbReference type="HAMAP" id="MF_01341">
    <property type="entry name" value="Ribosomal_uL15"/>
    <property type="match status" value="1"/>
</dbReference>
<feature type="region of interest" description="Disordered" evidence="6">
    <location>
        <begin position="1"/>
        <end position="42"/>
    </location>
</feature>
<dbReference type="InterPro" id="IPR036227">
    <property type="entry name" value="Ribosomal_uL15/eL18_sf"/>
</dbReference>
<dbReference type="GO" id="GO:0022625">
    <property type="term" value="C:cytosolic large ribosomal subunit"/>
    <property type="evidence" value="ECO:0007669"/>
    <property type="project" value="TreeGrafter"/>
</dbReference>
<dbReference type="PANTHER" id="PTHR12934">
    <property type="entry name" value="50S RIBOSOMAL PROTEIN L15"/>
    <property type="match status" value="1"/>
</dbReference>
<keyword evidence="4" id="KW-0694">RNA-binding</keyword>
<evidence type="ECO:0000256" key="1">
    <source>
        <dbReference type="ARBA" id="ARBA00007320"/>
    </source>
</evidence>
<evidence type="ECO:0000256" key="5">
    <source>
        <dbReference type="RuleBase" id="RU003888"/>
    </source>
</evidence>
<evidence type="ECO:0000259" key="7">
    <source>
        <dbReference type="Pfam" id="PF00828"/>
    </source>
</evidence>
<dbReference type="InterPro" id="IPR001196">
    <property type="entry name" value="Ribosomal_uL15_CS"/>
</dbReference>
<dbReference type="GO" id="GO:0019843">
    <property type="term" value="F:rRNA binding"/>
    <property type="evidence" value="ECO:0007669"/>
    <property type="project" value="UniProtKB-UniRule"/>
</dbReference>
<organism evidence="8 9">
    <name type="scientific">Candidatus Taylorbacteria bacterium RIFCSPLOWO2_01_FULL_45_15b</name>
    <dbReference type="NCBI Taxonomy" id="1802319"/>
    <lineage>
        <taxon>Bacteria</taxon>
        <taxon>Candidatus Tayloriibacteriota</taxon>
    </lineage>
</organism>
<sequence>MQLHSITRSHPNKKARQVGRGGKRGKTSGRGTKGQLARAGHKVRPEMRDFIKRVPKLRGRGKNIFQSFRAQSEIVSLKSIEKHFSAGAEVTPDALVRAGLLEKINNVIPKVKILGNGSLTKKVEIKGCLISEAARRAVVAAGGTVV</sequence>
<dbReference type="GO" id="GO:0003735">
    <property type="term" value="F:structural constituent of ribosome"/>
    <property type="evidence" value="ECO:0007669"/>
    <property type="project" value="InterPro"/>
</dbReference>
<name>A0A1G2NA19_9BACT</name>
<comment type="caution">
    <text evidence="8">The sequence shown here is derived from an EMBL/GenBank/DDBJ whole genome shotgun (WGS) entry which is preliminary data.</text>
</comment>
<evidence type="ECO:0000256" key="3">
    <source>
        <dbReference type="ARBA" id="ARBA00023274"/>
    </source>
</evidence>
<accession>A0A1G2NA19</accession>
<dbReference type="PANTHER" id="PTHR12934:SF11">
    <property type="entry name" value="LARGE RIBOSOMAL SUBUNIT PROTEIN UL15M"/>
    <property type="match status" value="1"/>
</dbReference>
<dbReference type="PROSITE" id="PS00475">
    <property type="entry name" value="RIBOSOMAL_L15"/>
    <property type="match status" value="1"/>
</dbReference>
<dbReference type="SUPFAM" id="SSF52080">
    <property type="entry name" value="Ribosomal proteins L15p and L18e"/>
    <property type="match status" value="1"/>
</dbReference>
<feature type="compositionally biased region" description="Basic residues" evidence="6">
    <location>
        <begin position="10"/>
        <end position="27"/>
    </location>
</feature>
<evidence type="ECO:0000256" key="2">
    <source>
        <dbReference type="ARBA" id="ARBA00022980"/>
    </source>
</evidence>
<evidence type="ECO:0000256" key="6">
    <source>
        <dbReference type="SAM" id="MobiDB-lite"/>
    </source>
</evidence>
<evidence type="ECO:0000313" key="9">
    <source>
        <dbReference type="Proteomes" id="UP000176221"/>
    </source>
</evidence>
<protein>
    <recommendedName>
        <fullName evidence="4">Large ribosomal subunit protein uL15</fullName>
    </recommendedName>
</protein>
<evidence type="ECO:0000313" key="8">
    <source>
        <dbReference type="EMBL" id="OHA32219.1"/>
    </source>
</evidence>
<dbReference type="EMBL" id="MHRX01000051">
    <property type="protein sequence ID" value="OHA32219.1"/>
    <property type="molecule type" value="Genomic_DNA"/>
</dbReference>
<proteinExistence type="inferred from homology"/>
<dbReference type="STRING" id="1802319.A2928_01025"/>
<dbReference type="Proteomes" id="UP000176221">
    <property type="component" value="Unassembled WGS sequence"/>
</dbReference>
<evidence type="ECO:0000256" key="4">
    <source>
        <dbReference type="HAMAP-Rule" id="MF_01341"/>
    </source>
</evidence>
<comment type="subunit">
    <text evidence="4">Part of the 50S ribosomal subunit.</text>
</comment>
<keyword evidence="2 4" id="KW-0689">Ribosomal protein</keyword>
<gene>
    <name evidence="4" type="primary">rplO</name>
    <name evidence="8" type="ORF">A2928_01025</name>
</gene>
<comment type="function">
    <text evidence="4">Binds to the 23S rRNA.</text>
</comment>